<feature type="region of interest" description="Disordered" evidence="13">
    <location>
        <begin position="697"/>
        <end position="719"/>
    </location>
</feature>
<evidence type="ECO:0000256" key="6">
    <source>
        <dbReference type="ARBA" id="ARBA00023125"/>
    </source>
</evidence>
<dbReference type="EMBL" id="JALJXV010000003">
    <property type="protein sequence ID" value="MCP1674230.1"/>
    <property type="molecule type" value="Genomic_DNA"/>
</dbReference>
<evidence type="ECO:0000256" key="1">
    <source>
        <dbReference type="ARBA" id="ARBA00009922"/>
    </source>
</evidence>
<feature type="binding site" evidence="12">
    <location>
        <begin position="43"/>
        <end position="50"/>
    </location>
    <ligand>
        <name>ATP</name>
        <dbReference type="ChEBI" id="CHEBI:30616"/>
    </ligand>
</feature>
<dbReference type="Proteomes" id="UP001205843">
    <property type="component" value="Unassembled WGS sequence"/>
</dbReference>
<dbReference type="InterPro" id="IPR014017">
    <property type="entry name" value="DNA_helicase_UvrD-like_C"/>
</dbReference>
<feature type="compositionally biased region" description="Gly residues" evidence="13">
    <location>
        <begin position="707"/>
        <end position="719"/>
    </location>
</feature>
<evidence type="ECO:0000256" key="9">
    <source>
        <dbReference type="ARBA" id="ARBA00034808"/>
    </source>
</evidence>
<dbReference type="AlphaFoldDB" id="A0AAE3G1R8"/>
<dbReference type="SUPFAM" id="SSF52540">
    <property type="entry name" value="P-loop containing nucleoside triphosphate hydrolases"/>
    <property type="match status" value="1"/>
</dbReference>
<comment type="catalytic activity">
    <reaction evidence="11">
        <text>ATP + H2O = ADP + phosphate + H(+)</text>
        <dbReference type="Rhea" id="RHEA:13065"/>
        <dbReference type="ChEBI" id="CHEBI:15377"/>
        <dbReference type="ChEBI" id="CHEBI:15378"/>
        <dbReference type="ChEBI" id="CHEBI:30616"/>
        <dbReference type="ChEBI" id="CHEBI:43474"/>
        <dbReference type="ChEBI" id="CHEBI:456216"/>
        <dbReference type="EC" id="5.6.2.4"/>
    </reaction>
</comment>
<evidence type="ECO:0000256" key="10">
    <source>
        <dbReference type="ARBA" id="ARBA00034923"/>
    </source>
</evidence>
<dbReference type="InterPro" id="IPR013986">
    <property type="entry name" value="DExx_box_DNA_helicase_dom_sf"/>
</dbReference>
<dbReference type="GO" id="GO:0000725">
    <property type="term" value="P:recombinational repair"/>
    <property type="evidence" value="ECO:0007669"/>
    <property type="project" value="TreeGrafter"/>
</dbReference>
<dbReference type="PANTHER" id="PTHR11070:SF2">
    <property type="entry name" value="ATP-DEPENDENT DNA HELICASE SRS2"/>
    <property type="match status" value="1"/>
</dbReference>
<evidence type="ECO:0000313" key="16">
    <source>
        <dbReference type="EMBL" id="MCP1674230.1"/>
    </source>
</evidence>
<dbReference type="RefSeq" id="WP_253476059.1">
    <property type="nucleotide sequence ID" value="NZ_JALJXV010000003.1"/>
</dbReference>
<gene>
    <name evidence="16" type="ORF">J2T57_001332</name>
</gene>
<evidence type="ECO:0000256" key="4">
    <source>
        <dbReference type="ARBA" id="ARBA00022806"/>
    </source>
</evidence>
<dbReference type="GO" id="GO:0016787">
    <property type="term" value="F:hydrolase activity"/>
    <property type="evidence" value="ECO:0007669"/>
    <property type="project" value="UniProtKB-UniRule"/>
</dbReference>
<sequence>MFDEAWPLPPAVTEMDPEALHASLNDEQRAAVMAVDGPVMVVAGAGTGKTKTLTHRAAELLRRGVHASNILVVTFTNDAAGEIRNRLLDMCGSEGEHIVAGTFHSTIFSQILKGYPESKTLKTLGINMEDGPDGDRCAILSQNDSSKYLRQAFSELSEDDQIQIEHNDWSQKRFEKELTIARAKGLDVLDYSATIRQGQDDALFKRILARAWGRYTDICREHNGIDFDDILVVAAKMLRQEPHIARELGERFQYIMLDEYQDTNRVQMNIMDAIAEGHGNIFMVGDEKQGIYGFRGADTHIFLTVRQRHPGVRLFELPRNYRSGAGIIRHSNALAKAMPQKLSDGQLLAESKAAAREPSVVDFADAEAEARVVVEGIRKRIAAGAQGAEIAVLYRNRSLKMQLEREMIRQNIPFMVVGDKSFYERAEVRDAIALLRFIFKNRAQEDGYRVLKCTRMGLSDERAKKQYMDRNIDVARLLDQMAEERLTQGKKVDGAYPLKDSATKIAPFVGLREALRECVHYGDDPAFVREVLGALWDRYLRPKLALAASRSKEPNADAVFEAQVANVATVFERFEQGLKNGQTVADIFDNFTLMEQDSNESERERMARVRLMTIHASKGLEFPTVFIIGLDSKAMPGTEQEALIDEERRILYVAMTRAQNELIMTYSNSRLEFGQRAQVGASPFLEEIESVTRVPRRYYPHHRDPGNNGGGNHGRGLTN</sequence>
<dbReference type="Pfam" id="PF00580">
    <property type="entry name" value="UvrD-helicase"/>
    <property type="match status" value="1"/>
</dbReference>
<dbReference type="Gene3D" id="1.10.10.160">
    <property type="match status" value="1"/>
</dbReference>
<keyword evidence="4 12" id="KW-0347">Helicase</keyword>
<keyword evidence="5 12" id="KW-0067">ATP-binding</keyword>
<dbReference type="PROSITE" id="PS51198">
    <property type="entry name" value="UVRD_HELICASE_ATP_BIND"/>
    <property type="match status" value="1"/>
</dbReference>
<comment type="similarity">
    <text evidence="1">Belongs to the helicase family. UvrD subfamily.</text>
</comment>
<evidence type="ECO:0000256" key="13">
    <source>
        <dbReference type="SAM" id="MobiDB-lite"/>
    </source>
</evidence>
<dbReference type="InterPro" id="IPR000212">
    <property type="entry name" value="DNA_helicase_UvrD/REP"/>
</dbReference>
<dbReference type="InterPro" id="IPR027417">
    <property type="entry name" value="P-loop_NTPase"/>
</dbReference>
<keyword evidence="17" id="KW-1185">Reference proteome</keyword>
<comment type="catalytic activity">
    <reaction evidence="8">
        <text>Couples ATP hydrolysis with the unwinding of duplex DNA by translocating in the 3'-5' direction.</text>
        <dbReference type="EC" id="5.6.2.4"/>
    </reaction>
</comment>
<keyword evidence="7" id="KW-0413">Isomerase</keyword>
<dbReference type="GO" id="GO:0043138">
    <property type="term" value="F:3'-5' DNA helicase activity"/>
    <property type="evidence" value="ECO:0007669"/>
    <property type="project" value="UniProtKB-EC"/>
</dbReference>
<evidence type="ECO:0000256" key="8">
    <source>
        <dbReference type="ARBA" id="ARBA00034617"/>
    </source>
</evidence>
<dbReference type="PROSITE" id="PS51217">
    <property type="entry name" value="UVRD_HELICASE_CTER"/>
    <property type="match status" value="1"/>
</dbReference>
<comment type="caution">
    <text evidence="16">The sequence shown here is derived from an EMBL/GenBank/DDBJ whole genome shotgun (WGS) entry which is preliminary data.</text>
</comment>
<evidence type="ECO:0000259" key="15">
    <source>
        <dbReference type="PROSITE" id="PS51217"/>
    </source>
</evidence>
<evidence type="ECO:0000259" key="14">
    <source>
        <dbReference type="PROSITE" id="PS51198"/>
    </source>
</evidence>
<evidence type="ECO:0000256" key="11">
    <source>
        <dbReference type="ARBA" id="ARBA00048988"/>
    </source>
</evidence>
<evidence type="ECO:0000256" key="2">
    <source>
        <dbReference type="ARBA" id="ARBA00022741"/>
    </source>
</evidence>
<dbReference type="GO" id="GO:0005524">
    <property type="term" value="F:ATP binding"/>
    <property type="evidence" value="ECO:0007669"/>
    <property type="project" value="UniProtKB-UniRule"/>
</dbReference>
<evidence type="ECO:0000256" key="3">
    <source>
        <dbReference type="ARBA" id="ARBA00022801"/>
    </source>
</evidence>
<dbReference type="Pfam" id="PF13361">
    <property type="entry name" value="UvrD_C"/>
    <property type="match status" value="1"/>
</dbReference>
<dbReference type="PANTHER" id="PTHR11070">
    <property type="entry name" value="UVRD / RECB / PCRA DNA HELICASE FAMILY MEMBER"/>
    <property type="match status" value="1"/>
</dbReference>
<feature type="domain" description="UvrD-like helicase ATP-binding" evidence="14">
    <location>
        <begin position="22"/>
        <end position="324"/>
    </location>
</feature>
<keyword evidence="6" id="KW-0238">DNA-binding</keyword>
<evidence type="ECO:0000256" key="12">
    <source>
        <dbReference type="PROSITE-ProRule" id="PRU00560"/>
    </source>
</evidence>
<dbReference type="EC" id="5.6.2.4" evidence="9"/>
<evidence type="ECO:0000256" key="5">
    <source>
        <dbReference type="ARBA" id="ARBA00022840"/>
    </source>
</evidence>
<keyword evidence="2 12" id="KW-0547">Nucleotide-binding</keyword>
<evidence type="ECO:0000313" key="17">
    <source>
        <dbReference type="Proteomes" id="UP001205843"/>
    </source>
</evidence>
<dbReference type="CDD" id="cd17932">
    <property type="entry name" value="DEXQc_UvrD"/>
    <property type="match status" value="1"/>
</dbReference>
<proteinExistence type="inferred from homology"/>
<name>A0AAE3G1R8_9GAMM</name>
<feature type="domain" description="UvrD-like helicase C-terminal" evidence="15">
    <location>
        <begin position="325"/>
        <end position="619"/>
    </location>
</feature>
<protein>
    <recommendedName>
        <fullName evidence="9">DNA 3'-5' helicase</fullName>
        <ecNumber evidence="9">5.6.2.4</ecNumber>
    </recommendedName>
    <alternativeName>
        <fullName evidence="10">DNA 3'-5' helicase II</fullName>
    </alternativeName>
</protein>
<dbReference type="GO" id="GO:0003677">
    <property type="term" value="F:DNA binding"/>
    <property type="evidence" value="ECO:0007669"/>
    <property type="project" value="UniProtKB-KW"/>
</dbReference>
<evidence type="ECO:0000256" key="7">
    <source>
        <dbReference type="ARBA" id="ARBA00023235"/>
    </source>
</evidence>
<organism evidence="16 17">
    <name type="scientific">Natronocella acetinitrilica</name>
    <dbReference type="NCBI Taxonomy" id="414046"/>
    <lineage>
        <taxon>Bacteria</taxon>
        <taxon>Pseudomonadati</taxon>
        <taxon>Pseudomonadota</taxon>
        <taxon>Gammaproteobacteria</taxon>
        <taxon>Chromatiales</taxon>
        <taxon>Ectothiorhodospiraceae</taxon>
        <taxon>Natronocella</taxon>
    </lineage>
</organism>
<dbReference type="Gene3D" id="1.10.486.10">
    <property type="entry name" value="PCRA, domain 4"/>
    <property type="match status" value="1"/>
</dbReference>
<keyword evidence="3 12" id="KW-0378">Hydrolase</keyword>
<reference evidence="16" key="1">
    <citation type="submission" date="2022-03" db="EMBL/GenBank/DDBJ databases">
        <title>Genomic Encyclopedia of Type Strains, Phase III (KMG-III): the genomes of soil and plant-associated and newly described type strains.</title>
        <authorList>
            <person name="Whitman W."/>
        </authorList>
    </citation>
    <scope>NUCLEOTIDE SEQUENCE</scope>
    <source>
        <strain evidence="16">ANL 6-2</strain>
    </source>
</reference>
<dbReference type="InterPro" id="IPR014016">
    <property type="entry name" value="UvrD-like_ATP-bd"/>
</dbReference>
<dbReference type="Gene3D" id="3.40.50.300">
    <property type="entry name" value="P-loop containing nucleotide triphosphate hydrolases"/>
    <property type="match status" value="2"/>
</dbReference>
<accession>A0AAE3G1R8</accession>